<evidence type="ECO:0000256" key="1">
    <source>
        <dbReference type="ARBA" id="ARBA00004496"/>
    </source>
</evidence>
<dbReference type="OrthoDB" id="9781034at2"/>
<organism evidence="10 11">
    <name type="scientific">Oceanisphaera avium</name>
    <dbReference type="NCBI Taxonomy" id="1903694"/>
    <lineage>
        <taxon>Bacteria</taxon>
        <taxon>Pseudomonadati</taxon>
        <taxon>Pseudomonadota</taxon>
        <taxon>Gammaproteobacteria</taxon>
        <taxon>Aeromonadales</taxon>
        <taxon>Aeromonadaceae</taxon>
        <taxon>Oceanisphaera</taxon>
    </lineage>
</organism>
<keyword evidence="2" id="KW-0963">Cytoplasm</keyword>
<evidence type="ECO:0000256" key="4">
    <source>
        <dbReference type="ARBA" id="ARBA00022737"/>
    </source>
</evidence>
<dbReference type="InterPro" id="IPR045078">
    <property type="entry name" value="TST/MPST-like"/>
</dbReference>
<accession>A0A1Y0CZ14</accession>
<dbReference type="PANTHER" id="PTHR11364">
    <property type="entry name" value="THIOSULFATE SULFERTANSFERASE"/>
    <property type="match status" value="1"/>
</dbReference>
<dbReference type="SMART" id="SM00450">
    <property type="entry name" value="RHOD"/>
    <property type="match status" value="2"/>
</dbReference>
<dbReference type="EC" id="2.8.1.2" evidence="6"/>
<name>A0A1Y0CZ14_9GAMM</name>
<gene>
    <name evidence="10" type="ORF">CBP12_10825</name>
</gene>
<evidence type="ECO:0000256" key="2">
    <source>
        <dbReference type="ARBA" id="ARBA00022490"/>
    </source>
</evidence>
<keyword evidence="4" id="KW-0677">Repeat</keyword>
<evidence type="ECO:0000256" key="5">
    <source>
        <dbReference type="ARBA" id="ARBA00051793"/>
    </source>
</evidence>
<dbReference type="PROSITE" id="PS50206">
    <property type="entry name" value="RHODANESE_3"/>
    <property type="match status" value="2"/>
</dbReference>
<proteinExistence type="predicted"/>
<dbReference type="Proteomes" id="UP000243793">
    <property type="component" value="Chromosome"/>
</dbReference>
<comment type="catalytic activity">
    <reaction evidence="5">
        <text>2-oxo-3-sulfanylpropanoate + [thioredoxin]-dithiol = [thioredoxin]-disulfide + hydrogen sulfide + pyruvate + H(+)</text>
        <dbReference type="Rhea" id="RHEA:21740"/>
        <dbReference type="Rhea" id="RHEA-COMP:10698"/>
        <dbReference type="Rhea" id="RHEA-COMP:10700"/>
        <dbReference type="ChEBI" id="CHEBI:15361"/>
        <dbReference type="ChEBI" id="CHEBI:15378"/>
        <dbReference type="ChEBI" id="CHEBI:29919"/>
        <dbReference type="ChEBI" id="CHEBI:29950"/>
        <dbReference type="ChEBI" id="CHEBI:50058"/>
        <dbReference type="ChEBI" id="CHEBI:57678"/>
        <dbReference type="EC" id="2.8.1.2"/>
    </reaction>
    <physiologicalReaction direction="left-to-right" evidence="5">
        <dbReference type="Rhea" id="RHEA:21741"/>
    </physiologicalReaction>
</comment>
<evidence type="ECO:0000256" key="7">
    <source>
        <dbReference type="ARBA" id="ARBA00070833"/>
    </source>
</evidence>
<keyword evidence="11" id="KW-1185">Reference proteome</keyword>
<keyword evidence="3 10" id="KW-0808">Transferase</keyword>
<evidence type="ECO:0000256" key="6">
    <source>
        <dbReference type="ARBA" id="ARBA00066832"/>
    </source>
</evidence>
<evidence type="ECO:0000313" key="10">
    <source>
        <dbReference type="EMBL" id="ART80570.1"/>
    </source>
</evidence>
<dbReference type="Gene3D" id="3.40.250.10">
    <property type="entry name" value="Rhodanese-like domain"/>
    <property type="match status" value="2"/>
</dbReference>
<dbReference type="GO" id="GO:0004792">
    <property type="term" value="F:thiosulfate-cyanide sulfurtransferase activity"/>
    <property type="evidence" value="ECO:0007669"/>
    <property type="project" value="TreeGrafter"/>
</dbReference>
<evidence type="ECO:0000313" key="11">
    <source>
        <dbReference type="Proteomes" id="UP000243793"/>
    </source>
</evidence>
<dbReference type="CDD" id="cd01448">
    <property type="entry name" value="TST_Repeat_1"/>
    <property type="match status" value="1"/>
</dbReference>
<feature type="domain" description="Rhodanese" evidence="9">
    <location>
        <begin position="21"/>
        <end position="139"/>
    </location>
</feature>
<dbReference type="PANTHER" id="PTHR11364:SF27">
    <property type="entry name" value="SULFURTRANSFERASE"/>
    <property type="match status" value="1"/>
</dbReference>
<sequence length="289" mass="31487">MAALSHPSALVTSTWLAEHLSDPQIKILDASWHMPATGRSGRDEWQQLRIPGAQFFDFDQEIADQNTHLPHMLPSPEQFSQQVAALGISNHHKVIIYDSLGIFAAPRAWWMFKAMGHEDVAVLDGGLPSWQALDLPTDTAPPSKAHAGQFMARPQPQWQVNASEVQNALAQDDYQVLDARSLERFSGQAPDPRAGVRSGHMPGATCLPFNQLLEQGHFLPKAQLAKKLAPVLKPEQRLICSCGSGVTAAIIALAAYITGHKAIAVYDGSWTEWGSRTELPIVTDAPASP</sequence>
<dbReference type="AlphaFoldDB" id="A0A1Y0CZ14"/>
<dbReference type="FunFam" id="3.40.250.10:FF:000015">
    <property type="entry name" value="Sulfurtransferase"/>
    <property type="match status" value="1"/>
</dbReference>
<dbReference type="KEGG" id="ocm:CBP12_10825"/>
<dbReference type="FunFam" id="3.40.250.10:FF:000001">
    <property type="entry name" value="Sulfurtransferase"/>
    <property type="match status" value="1"/>
</dbReference>
<dbReference type="InterPro" id="IPR001763">
    <property type="entry name" value="Rhodanese-like_dom"/>
</dbReference>
<dbReference type="EMBL" id="CP021376">
    <property type="protein sequence ID" value="ART80570.1"/>
    <property type="molecule type" value="Genomic_DNA"/>
</dbReference>
<protein>
    <recommendedName>
        <fullName evidence="7">3-mercaptopyruvate sulfurtransferase</fullName>
        <ecNumber evidence="6">2.8.1.2</ecNumber>
    </recommendedName>
    <alternativeName>
        <fullName evidence="8">Rhodanese-like protein</fullName>
    </alternativeName>
</protein>
<evidence type="ECO:0000259" key="9">
    <source>
        <dbReference type="PROSITE" id="PS50206"/>
    </source>
</evidence>
<evidence type="ECO:0000256" key="8">
    <source>
        <dbReference type="ARBA" id="ARBA00078354"/>
    </source>
</evidence>
<dbReference type="InterPro" id="IPR036873">
    <property type="entry name" value="Rhodanese-like_dom_sf"/>
</dbReference>
<reference evidence="11" key="1">
    <citation type="submission" date="2017-05" db="EMBL/GenBank/DDBJ databases">
        <authorList>
            <person name="Sung H."/>
        </authorList>
    </citation>
    <scope>NUCLEOTIDE SEQUENCE [LARGE SCALE GENOMIC DNA]</scope>
    <source>
        <strain evidence="11">AMac2203</strain>
    </source>
</reference>
<dbReference type="CDD" id="cd01449">
    <property type="entry name" value="TST_Repeat_2"/>
    <property type="match status" value="1"/>
</dbReference>
<comment type="subcellular location">
    <subcellularLocation>
        <location evidence="1">Cytoplasm</location>
    </subcellularLocation>
</comment>
<evidence type="ECO:0000256" key="3">
    <source>
        <dbReference type="ARBA" id="ARBA00022679"/>
    </source>
</evidence>
<feature type="domain" description="Rhodanese" evidence="9">
    <location>
        <begin position="170"/>
        <end position="282"/>
    </location>
</feature>
<dbReference type="GO" id="GO:0016784">
    <property type="term" value="F:3-mercaptopyruvate sulfurtransferase activity"/>
    <property type="evidence" value="ECO:0007669"/>
    <property type="project" value="UniProtKB-EC"/>
</dbReference>
<dbReference type="GO" id="GO:0005737">
    <property type="term" value="C:cytoplasm"/>
    <property type="evidence" value="ECO:0007669"/>
    <property type="project" value="UniProtKB-SubCell"/>
</dbReference>
<dbReference type="Pfam" id="PF00581">
    <property type="entry name" value="Rhodanese"/>
    <property type="match status" value="2"/>
</dbReference>
<dbReference type="SUPFAM" id="SSF52821">
    <property type="entry name" value="Rhodanese/Cell cycle control phosphatase"/>
    <property type="match status" value="2"/>
</dbReference>